<dbReference type="Proteomes" id="UP000295221">
    <property type="component" value="Unassembled WGS sequence"/>
</dbReference>
<proteinExistence type="predicted"/>
<comment type="caution">
    <text evidence="1">The sequence shown here is derived from an EMBL/GenBank/DDBJ whole genome shotgun (WGS) entry which is preliminary data.</text>
</comment>
<sequence length="435" mass="49969">MINRYLSFVFNYTRSIGSCFLLILSDPMLEVVAKIRTFVNSNTYVLELCAKILIKLISVMKSLVATAVILTLFIIQNNISAQIEPWYYIPENNLHEQKKNQIFLNFDSHHFLINNEFFGSIVEGYTLPGHIIQPTIVAYAGDHIRLEGGVNIRKYYGKNEELDFRAILSARLKFNDNLQLVMGTLNGHRHHNMLDALYLNERAVFNPIENGIQFLYDKGSTKADLWLNWEQFIRTGDSIPEIFTVGLNFRQKLVNNESGWELAMPIQGIVMHEGGQISDFATSSESLVNISAGLESHHALDGRISNIGWFGHYILYKDLREVNIHEIYSGQGIYAGVTAATDESTLMLGYWDANNFIAPRGNPIYQSVSFIDPMEVVKKRQLVTAKYSWHRRFSRNVNFSFLFEAYYDVPISHFDYGYGIYLTFTPEFFISNFSF</sequence>
<keyword evidence="2" id="KW-1185">Reference proteome</keyword>
<reference evidence="1 2" key="1">
    <citation type="submission" date="2019-03" db="EMBL/GenBank/DDBJ databases">
        <title>Genomic Encyclopedia of Type Strains, Phase IV (KMG-IV): sequencing the most valuable type-strain genomes for metagenomic binning, comparative biology and taxonomic classification.</title>
        <authorList>
            <person name="Goeker M."/>
        </authorList>
    </citation>
    <scope>NUCLEOTIDE SEQUENCE [LARGE SCALE GENOMIC DNA]</scope>
    <source>
        <strain evidence="1 2">DSM 24179</strain>
    </source>
</reference>
<name>A0A4R2GIL1_9BACT</name>
<dbReference type="EMBL" id="SLWK01000005">
    <property type="protein sequence ID" value="TCO08410.1"/>
    <property type="molecule type" value="Genomic_DNA"/>
</dbReference>
<accession>A0A4R2GIL1</accession>
<protein>
    <recommendedName>
        <fullName evidence="3">Capsule assembly protein Wzi</fullName>
    </recommendedName>
</protein>
<dbReference type="AlphaFoldDB" id="A0A4R2GIL1"/>
<evidence type="ECO:0008006" key="3">
    <source>
        <dbReference type="Google" id="ProtNLM"/>
    </source>
</evidence>
<evidence type="ECO:0000313" key="2">
    <source>
        <dbReference type="Proteomes" id="UP000295221"/>
    </source>
</evidence>
<organism evidence="1 2">
    <name type="scientific">Natronoflexus pectinivorans</name>
    <dbReference type="NCBI Taxonomy" id="682526"/>
    <lineage>
        <taxon>Bacteria</taxon>
        <taxon>Pseudomonadati</taxon>
        <taxon>Bacteroidota</taxon>
        <taxon>Bacteroidia</taxon>
        <taxon>Marinilabiliales</taxon>
        <taxon>Marinilabiliaceae</taxon>
        <taxon>Natronoflexus</taxon>
    </lineage>
</organism>
<evidence type="ECO:0000313" key="1">
    <source>
        <dbReference type="EMBL" id="TCO08410.1"/>
    </source>
</evidence>
<gene>
    <name evidence="1" type="ORF">EV194_105216</name>
</gene>